<feature type="transmembrane region" description="Helical" evidence="2">
    <location>
        <begin position="39"/>
        <end position="64"/>
    </location>
</feature>
<organism evidence="3 4">
    <name type="scientific">Streptomyces paludis</name>
    <dbReference type="NCBI Taxonomy" id="2282738"/>
    <lineage>
        <taxon>Bacteria</taxon>
        <taxon>Bacillati</taxon>
        <taxon>Actinomycetota</taxon>
        <taxon>Actinomycetes</taxon>
        <taxon>Kitasatosporales</taxon>
        <taxon>Streptomycetaceae</taxon>
        <taxon>Streptomyces</taxon>
    </lineage>
</organism>
<name>A0A345HZW1_9ACTN</name>
<evidence type="ECO:0000256" key="2">
    <source>
        <dbReference type="SAM" id="Phobius"/>
    </source>
</evidence>
<protein>
    <submittedName>
        <fullName evidence="3">Uncharacterized protein</fullName>
    </submittedName>
</protein>
<evidence type="ECO:0000256" key="1">
    <source>
        <dbReference type="SAM" id="MobiDB-lite"/>
    </source>
</evidence>
<dbReference type="KEGG" id="spad:DVK44_36185"/>
<keyword evidence="4" id="KW-1185">Reference proteome</keyword>
<keyword evidence="2" id="KW-0472">Membrane</keyword>
<evidence type="ECO:0000313" key="4">
    <source>
        <dbReference type="Proteomes" id="UP000253868"/>
    </source>
</evidence>
<feature type="region of interest" description="Disordered" evidence="1">
    <location>
        <begin position="96"/>
        <end position="146"/>
    </location>
</feature>
<gene>
    <name evidence="3" type="ORF">DVK44_36185</name>
</gene>
<feature type="compositionally biased region" description="Basic residues" evidence="1">
    <location>
        <begin position="126"/>
        <end position="135"/>
    </location>
</feature>
<accession>A0A345HZW1</accession>
<dbReference type="EMBL" id="CP031194">
    <property type="protein sequence ID" value="AXG82235.1"/>
    <property type="molecule type" value="Genomic_DNA"/>
</dbReference>
<dbReference type="RefSeq" id="WP_114664775.1">
    <property type="nucleotide sequence ID" value="NZ_CP031194.1"/>
</dbReference>
<keyword evidence="2" id="KW-1133">Transmembrane helix</keyword>
<sequence length="146" mass="15559">MTMSAHQLTRNTTMRRTGAGVLGTSAVAAVTGVLKMVDAPWPAVVTTLLLALVVVLVLGLAHIVMPDQSEHKRDLLHLWLRQRGHRARARARAEARALGPAGATVVPHRHALPGPLPEATAGARPPVRRGRRRGGWRGGRSPCPPG</sequence>
<evidence type="ECO:0000313" key="3">
    <source>
        <dbReference type="EMBL" id="AXG82235.1"/>
    </source>
</evidence>
<dbReference type="AlphaFoldDB" id="A0A345HZW1"/>
<reference evidence="4" key="1">
    <citation type="submission" date="2018-07" db="EMBL/GenBank/DDBJ databases">
        <authorList>
            <person name="Zhao J."/>
        </authorList>
    </citation>
    <scope>NUCLEOTIDE SEQUENCE [LARGE SCALE GENOMIC DNA]</scope>
    <source>
        <strain evidence="4">GSSD-12</strain>
    </source>
</reference>
<keyword evidence="2" id="KW-0812">Transmembrane</keyword>
<dbReference type="Proteomes" id="UP000253868">
    <property type="component" value="Chromosome"/>
</dbReference>
<proteinExistence type="predicted"/>